<evidence type="ECO:0000313" key="8">
    <source>
        <dbReference type="EMBL" id="PRD16674.1"/>
    </source>
</evidence>
<dbReference type="InterPro" id="IPR016152">
    <property type="entry name" value="PTrfase/Anion_transptr"/>
</dbReference>
<dbReference type="AlphaFoldDB" id="A0A2S9IG10"/>
<dbReference type="EMBL" id="PDET01000002">
    <property type="protein sequence ID" value="PRD16674.1"/>
    <property type="molecule type" value="Genomic_DNA"/>
</dbReference>
<keyword evidence="2" id="KW-0813">Transport</keyword>
<evidence type="ECO:0000256" key="4">
    <source>
        <dbReference type="ARBA" id="ARBA00022679"/>
    </source>
</evidence>
<dbReference type="Pfam" id="PF00359">
    <property type="entry name" value="PTS_EIIA_2"/>
    <property type="match status" value="1"/>
</dbReference>
<dbReference type="PANTHER" id="PTHR36203">
    <property type="entry name" value="ASCORBATE-SPECIFIC PTS SYSTEM EIIA COMPONENT"/>
    <property type="match status" value="1"/>
</dbReference>
<comment type="caution">
    <text evidence="8">The sequence shown here is derived from an EMBL/GenBank/DDBJ whole genome shotgun (WGS) entry which is preliminary data.</text>
</comment>
<protein>
    <submittedName>
        <fullName evidence="8">PTS ascorbate transporter subunit IIA</fullName>
    </submittedName>
</protein>
<dbReference type="GO" id="GO:0005737">
    <property type="term" value="C:cytoplasm"/>
    <property type="evidence" value="ECO:0007669"/>
    <property type="project" value="UniProtKB-SubCell"/>
</dbReference>
<keyword evidence="4" id="KW-0808">Transferase</keyword>
<dbReference type="PROSITE" id="PS00372">
    <property type="entry name" value="PTS_EIIA_TYPE_2_HIS"/>
    <property type="match status" value="1"/>
</dbReference>
<dbReference type="Proteomes" id="UP000239181">
    <property type="component" value="Unassembled WGS sequence"/>
</dbReference>
<keyword evidence="6" id="KW-0418">Kinase</keyword>
<dbReference type="Gene3D" id="3.40.930.10">
    <property type="entry name" value="Mannitol-specific EII, Chain A"/>
    <property type="match status" value="1"/>
</dbReference>
<feature type="domain" description="PTS EIIA type-2" evidence="7">
    <location>
        <begin position="4"/>
        <end position="147"/>
    </location>
</feature>
<dbReference type="InterPro" id="IPR002178">
    <property type="entry name" value="PTS_EIIA_type-2_dom"/>
</dbReference>
<proteinExistence type="predicted"/>
<name>A0A2S9IG10_9GAMM</name>
<accession>A0A2S9IG10</accession>
<dbReference type="PANTHER" id="PTHR36203:SF4">
    <property type="entry name" value="MANNITOL-SPECIFIC CRYPTIC PHOSPHOTRANSFERASE ENZYME IIA COMPONENT"/>
    <property type="match status" value="1"/>
</dbReference>
<evidence type="ECO:0000313" key="9">
    <source>
        <dbReference type="Proteomes" id="UP000239181"/>
    </source>
</evidence>
<gene>
    <name evidence="8" type="ORF">CQW29_03140</name>
</gene>
<reference evidence="8 9" key="1">
    <citation type="submission" date="2017-10" db="EMBL/GenBank/DDBJ databases">
        <title>Draft genome of two endophytic bacteria isolated from 'guarana' Paullinia cupana (Mart.) Ducke.</title>
        <authorList>
            <person name="Siqueira K.A."/>
            <person name="Liotti R.G."/>
            <person name="Mendes T.A."/>
            <person name="Soares M.A."/>
        </authorList>
    </citation>
    <scope>NUCLEOTIDE SEQUENCE [LARGE SCALE GENOMIC DNA]</scope>
    <source>
        <strain evidence="8 9">342</strain>
    </source>
</reference>
<dbReference type="GO" id="GO:0009401">
    <property type="term" value="P:phosphoenolpyruvate-dependent sugar phosphotransferase system"/>
    <property type="evidence" value="ECO:0007669"/>
    <property type="project" value="UniProtKB-KW"/>
</dbReference>
<dbReference type="PROSITE" id="PS51094">
    <property type="entry name" value="PTS_EIIA_TYPE_2"/>
    <property type="match status" value="1"/>
</dbReference>
<evidence type="ECO:0000256" key="6">
    <source>
        <dbReference type="ARBA" id="ARBA00022777"/>
    </source>
</evidence>
<evidence type="ECO:0000256" key="5">
    <source>
        <dbReference type="ARBA" id="ARBA00022683"/>
    </source>
</evidence>
<dbReference type="OrthoDB" id="1634238at2"/>
<dbReference type="CDD" id="cd00211">
    <property type="entry name" value="PTS_IIA_fru"/>
    <property type="match status" value="1"/>
</dbReference>
<comment type="subcellular location">
    <subcellularLocation>
        <location evidence="1">Cytoplasm</location>
    </subcellularLocation>
</comment>
<evidence type="ECO:0000256" key="3">
    <source>
        <dbReference type="ARBA" id="ARBA00022490"/>
    </source>
</evidence>
<dbReference type="SUPFAM" id="SSF55804">
    <property type="entry name" value="Phoshotransferase/anion transport protein"/>
    <property type="match status" value="1"/>
</dbReference>
<keyword evidence="3" id="KW-0963">Cytoplasm</keyword>
<organism evidence="8 9">
    <name type="scientific">Pantoea coffeiphila</name>
    <dbReference type="NCBI Taxonomy" id="1465635"/>
    <lineage>
        <taxon>Bacteria</taxon>
        <taxon>Pseudomonadati</taxon>
        <taxon>Pseudomonadota</taxon>
        <taxon>Gammaproteobacteria</taxon>
        <taxon>Enterobacterales</taxon>
        <taxon>Erwiniaceae</taxon>
        <taxon>Pantoea</taxon>
    </lineage>
</organism>
<sequence>MLNHWLHDGTIQLADEISDWQQALQLCAGPLLKAGVITSDYVPAIIRGHQQIGPYYVLAPGLAMPHARPEEGACEMGLSLLKLRHGVNFGAGEFDPVNVIVMLAAKDSHSHIAMLSSLSELFSNDQALEDLHCATTLEEIKKVIAPF</sequence>
<dbReference type="GO" id="GO:0016301">
    <property type="term" value="F:kinase activity"/>
    <property type="evidence" value="ECO:0007669"/>
    <property type="project" value="UniProtKB-KW"/>
</dbReference>
<keyword evidence="5" id="KW-0598">Phosphotransferase system</keyword>
<evidence type="ECO:0000256" key="2">
    <source>
        <dbReference type="ARBA" id="ARBA00022448"/>
    </source>
</evidence>
<evidence type="ECO:0000256" key="1">
    <source>
        <dbReference type="ARBA" id="ARBA00004496"/>
    </source>
</evidence>
<evidence type="ECO:0000259" key="7">
    <source>
        <dbReference type="PROSITE" id="PS51094"/>
    </source>
</evidence>
<keyword evidence="9" id="KW-1185">Reference proteome</keyword>
<dbReference type="InterPro" id="IPR051351">
    <property type="entry name" value="Ascorbate-PTS_EIIA_comp"/>
</dbReference>